<dbReference type="InterPro" id="IPR007560">
    <property type="entry name" value="Restrct_endonuc_IV_Mrr"/>
</dbReference>
<evidence type="ECO:0000313" key="4">
    <source>
        <dbReference type="Proteomes" id="UP000270581"/>
    </source>
</evidence>
<feature type="region of interest" description="Disordered" evidence="1">
    <location>
        <begin position="143"/>
        <end position="164"/>
    </location>
</feature>
<evidence type="ECO:0000256" key="1">
    <source>
        <dbReference type="SAM" id="MobiDB-lite"/>
    </source>
</evidence>
<keyword evidence="3" id="KW-0540">Nuclease</keyword>
<sequence length="310" mass="33816">MDSPSASILQQLRSLHPDDFEAFVAEIWEHDGYNTTVKGGSGDRGIDVIAERDNLVSERLLIQAKRYAESNTVGSPEVQQYASLVHQQDAANAAVIVTTSSFTTQAAELAEQHGLNLIDGDRLVEIIDSNELESLVDEYASGDHADAAPGATERPNPEPATQAAGSQFSIELVALRSEAEIDRYTDGVYTETHDNPNANRIAAFFNIENLGGHIKLKGHRSFTFKSTDGYDYKVSPESTGGLRFSMPGSWRSSIDLSHGQTQNVVTISTEIPAGVTIDRIEFDGGDDHFTFELTPETKATLREKTLDLDV</sequence>
<proteinExistence type="predicted"/>
<comment type="caution">
    <text evidence="3">The sequence shown here is derived from an EMBL/GenBank/DDBJ whole genome shotgun (WGS) entry which is preliminary data.</text>
</comment>
<dbReference type="GO" id="GO:0003677">
    <property type="term" value="F:DNA binding"/>
    <property type="evidence" value="ECO:0007669"/>
    <property type="project" value="InterPro"/>
</dbReference>
<dbReference type="EMBL" id="RJJC01000003">
    <property type="protein sequence ID" value="RNJ22049.1"/>
    <property type="molecule type" value="Genomic_DNA"/>
</dbReference>
<evidence type="ECO:0000259" key="2">
    <source>
        <dbReference type="Pfam" id="PF04471"/>
    </source>
</evidence>
<dbReference type="PANTHER" id="PTHR30015">
    <property type="entry name" value="MRR RESTRICTION SYSTEM PROTEIN"/>
    <property type="match status" value="1"/>
</dbReference>
<dbReference type="InterPro" id="IPR011856">
    <property type="entry name" value="tRNA_endonuc-like_dom_sf"/>
</dbReference>
<evidence type="ECO:0000313" key="3">
    <source>
        <dbReference type="EMBL" id="RNJ22049.1"/>
    </source>
</evidence>
<name>A0AAJ4UUI6_9EURY</name>
<keyword evidence="3" id="KW-0378">Hydrolase</keyword>
<dbReference type="SUPFAM" id="SSF52980">
    <property type="entry name" value="Restriction endonuclease-like"/>
    <property type="match status" value="1"/>
</dbReference>
<dbReference type="RefSeq" id="WP_123124841.1">
    <property type="nucleotide sequence ID" value="NZ_RJJC01000003.1"/>
</dbReference>
<dbReference type="GO" id="GO:0009307">
    <property type="term" value="P:DNA restriction-modification system"/>
    <property type="evidence" value="ECO:0007669"/>
    <property type="project" value="InterPro"/>
</dbReference>
<dbReference type="Proteomes" id="UP000270581">
    <property type="component" value="Unassembled WGS sequence"/>
</dbReference>
<dbReference type="Pfam" id="PF04471">
    <property type="entry name" value="Mrr_cat"/>
    <property type="match status" value="1"/>
</dbReference>
<dbReference type="PANTHER" id="PTHR30015:SF7">
    <property type="entry name" value="TYPE IV METHYL-DIRECTED RESTRICTION ENZYME ECOKMRR"/>
    <property type="match status" value="1"/>
</dbReference>
<organism evidence="3 4">
    <name type="scientific">Halosegnis longus</name>
    <dbReference type="NCBI Taxonomy" id="2216012"/>
    <lineage>
        <taxon>Archaea</taxon>
        <taxon>Methanobacteriati</taxon>
        <taxon>Methanobacteriota</taxon>
        <taxon>Stenosarchaea group</taxon>
        <taxon>Halobacteria</taxon>
        <taxon>Halobacteriales</taxon>
        <taxon>Natronomonadaceae</taxon>
        <taxon>Halosegnis</taxon>
    </lineage>
</organism>
<keyword evidence="4" id="KW-1185">Reference proteome</keyword>
<accession>A0AAJ4UUI6</accession>
<protein>
    <submittedName>
        <fullName evidence="3">Restriction endonuclease</fullName>
    </submittedName>
</protein>
<reference evidence="3 4" key="1">
    <citation type="submission" date="2018-11" db="EMBL/GenBank/DDBJ databases">
        <title>Genome sequences of Natronomonas sp. CBA1133.</title>
        <authorList>
            <person name="Roh S.W."/>
            <person name="Cha I.-T."/>
        </authorList>
    </citation>
    <scope>NUCLEOTIDE SEQUENCE [LARGE SCALE GENOMIC DNA]</scope>
    <source>
        <strain evidence="3 4">CBA1133</strain>
    </source>
</reference>
<feature type="domain" description="Restriction endonuclease type IV Mrr" evidence="2">
    <location>
        <begin position="12"/>
        <end position="127"/>
    </location>
</feature>
<dbReference type="GO" id="GO:0015666">
    <property type="term" value="F:restriction endodeoxyribonuclease activity"/>
    <property type="evidence" value="ECO:0007669"/>
    <property type="project" value="TreeGrafter"/>
</dbReference>
<dbReference type="AlphaFoldDB" id="A0AAJ4UUI6"/>
<gene>
    <name evidence="3" type="ORF">Nmn1133_13995</name>
</gene>
<dbReference type="InterPro" id="IPR052906">
    <property type="entry name" value="Type_IV_Methyl-Rstrct_Enzyme"/>
</dbReference>
<dbReference type="Gene3D" id="3.40.1350.10">
    <property type="match status" value="1"/>
</dbReference>
<dbReference type="InterPro" id="IPR011335">
    <property type="entry name" value="Restrct_endonuc-II-like"/>
</dbReference>
<keyword evidence="3" id="KW-0255">Endonuclease</keyword>